<evidence type="ECO:0000313" key="3">
    <source>
        <dbReference type="EMBL" id="CAF1139604.1"/>
    </source>
</evidence>
<reference evidence="3" key="1">
    <citation type="submission" date="2021-02" db="EMBL/GenBank/DDBJ databases">
        <authorList>
            <person name="Nowell W R."/>
        </authorList>
    </citation>
    <scope>NUCLEOTIDE SEQUENCE</scope>
</reference>
<organism evidence="3 5">
    <name type="scientific">Rotaria sordida</name>
    <dbReference type="NCBI Taxonomy" id="392033"/>
    <lineage>
        <taxon>Eukaryota</taxon>
        <taxon>Metazoa</taxon>
        <taxon>Spiralia</taxon>
        <taxon>Gnathifera</taxon>
        <taxon>Rotifera</taxon>
        <taxon>Eurotatoria</taxon>
        <taxon>Bdelloidea</taxon>
        <taxon>Philodinida</taxon>
        <taxon>Philodinidae</taxon>
        <taxon>Rotaria</taxon>
    </lineage>
</organism>
<evidence type="ECO:0000313" key="4">
    <source>
        <dbReference type="EMBL" id="CAF3834967.1"/>
    </source>
</evidence>
<dbReference type="GO" id="GO:0005886">
    <property type="term" value="C:plasma membrane"/>
    <property type="evidence" value="ECO:0007669"/>
    <property type="project" value="TreeGrafter"/>
</dbReference>
<proteinExistence type="inferred from homology"/>
<comment type="similarity">
    <text evidence="1 2">Belongs to the phospholipid scramblase family.</text>
</comment>
<comment type="cofactor">
    <cofactor evidence="2">
        <name>Ca(2+)</name>
        <dbReference type="ChEBI" id="CHEBI:29108"/>
    </cofactor>
</comment>
<name>A0A814RX90_9BILA</name>
<gene>
    <name evidence="4" type="ORF">JBS370_LOCUS17293</name>
    <name evidence="3" type="ORF">ZHD862_LOCUS19571</name>
</gene>
<keyword evidence="2" id="KW-0564">Palmitate</keyword>
<evidence type="ECO:0000313" key="5">
    <source>
        <dbReference type="Proteomes" id="UP000663864"/>
    </source>
</evidence>
<evidence type="ECO:0000256" key="1">
    <source>
        <dbReference type="ARBA" id="ARBA00005350"/>
    </source>
</evidence>
<accession>A0A814RX90</accession>
<keyword evidence="2" id="KW-0106">Calcium</keyword>
<dbReference type="Proteomes" id="UP000663836">
    <property type="component" value="Unassembled WGS sequence"/>
</dbReference>
<evidence type="ECO:0000256" key="2">
    <source>
        <dbReference type="RuleBase" id="RU363116"/>
    </source>
</evidence>
<dbReference type="Proteomes" id="UP000663864">
    <property type="component" value="Unassembled WGS sequence"/>
</dbReference>
<dbReference type="PANTHER" id="PTHR23248">
    <property type="entry name" value="PHOSPHOLIPID SCRAMBLASE-RELATED"/>
    <property type="match status" value="1"/>
</dbReference>
<dbReference type="EMBL" id="CAJNOT010001070">
    <property type="protein sequence ID" value="CAF1139604.1"/>
    <property type="molecule type" value="Genomic_DNA"/>
</dbReference>
<keyword evidence="2" id="KW-0449">Lipoprotein</keyword>
<dbReference type="PANTHER" id="PTHR23248:SF63">
    <property type="entry name" value="PHOSPHOLIPID SCRAMBLASE"/>
    <property type="match status" value="1"/>
</dbReference>
<dbReference type="InterPro" id="IPR005552">
    <property type="entry name" value="Scramblase"/>
</dbReference>
<comment type="caution">
    <text evidence="3">The sequence shown here is derived from an EMBL/GenBank/DDBJ whole genome shotgun (WGS) entry which is preliminary data.</text>
</comment>
<comment type="function">
    <text evidence="2">May mediate accelerated ATP-independent bidirectional transbilayer migration of phospholipids upon binding calcium ions that results in a loss of phospholipid asymmetry in the plasma membrane.</text>
</comment>
<dbReference type="Pfam" id="PF03803">
    <property type="entry name" value="Scramblase"/>
    <property type="match status" value="1"/>
</dbReference>
<dbReference type="GO" id="GO:0017128">
    <property type="term" value="F:phospholipid scramblase activity"/>
    <property type="evidence" value="ECO:0007669"/>
    <property type="project" value="InterPro"/>
</dbReference>
<dbReference type="AlphaFoldDB" id="A0A814RX90"/>
<sequence length="240" mass="26864">MSRIMEQPMSWTSIPIANIDTIEQFKSVDSLSINHGFSLKKVLTNLSMQAKYGIFNNRGEQLFSAFEESNLFGINGREFTMHVLDNYSRELIRVHRESQNCSGCYCCGSCQSCMQHATVECPPEQIIGTVQQEGSSSGMNYVIKDAHDTPMLTIMGPSCICNGIYSCGCENKYILLGTDRTTEIGAIDKKYPESMQFSTANPVAFTVNFPLNLDTKMKILVLGALFLIDIGNYKMLRLRN</sequence>
<dbReference type="EMBL" id="CAJOBD010001832">
    <property type="protein sequence ID" value="CAF3834967.1"/>
    <property type="molecule type" value="Genomic_DNA"/>
</dbReference>
<protein>
    <recommendedName>
        <fullName evidence="2">Phospholipid scramblase</fullName>
    </recommendedName>
</protein>